<reference evidence="1 2" key="1">
    <citation type="submission" date="2024-05" db="EMBL/GenBank/DDBJ databases">
        <title>Genome sequencing and assembly of Indian major carp, Cirrhinus mrigala (Hamilton, 1822).</title>
        <authorList>
            <person name="Mohindra V."/>
            <person name="Chowdhury L.M."/>
            <person name="Lal K."/>
            <person name="Jena J.K."/>
        </authorList>
    </citation>
    <scope>NUCLEOTIDE SEQUENCE [LARGE SCALE GENOMIC DNA]</scope>
    <source>
        <strain evidence="1">CM1030</strain>
        <tissue evidence="1">Blood</tissue>
    </source>
</reference>
<dbReference type="Proteomes" id="UP001529510">
    <property type="component" value="Unassembled WGS sequence"/>
</dbReference>
<feature type="non-terminal residue" evidence="1">
    <location>
        <position position="1"/>
    </location>
</feature>
<name>A0ABD0R7Q2_CIRMR</name>
<sequence>PPSTMTHQLSSVADCALGPEKTLAIDSNHLNHAADALSRQVTLPRRMETPSLDGPADMKLVRRGPDRSVCLPLIDPLRWYSLTKAPLGTAALTRSWPRGPRKYERLPASTLKLYVAAVAVNHDLVDSRSLGKHDLIIRFVRGTRRINPPRPRLIPS</sequence>
<evidence type="ECO:0000313" key="1">
    <source>
        <dbReference type="EMBL" id="KAL0193685.1"/>
    </source>
</evidence>
<dbReference type="EMBL" id="JAMKFB020000005">
    <property type="protein sequence ID" value="KAL0193685.1"/>
    <property type="molecule type" value="Genomic_DNA"/>
</dbReference>
<keyword evidence="2" id="KW-1185">Reference proteome</keyword>
<gene>
    <name evidence="1" type="ORF">M9458_011981</name>
</gene>
<organism evidence="1 2">
    <name type="scientific">Cirrhinus mrigala</name>
    <name type="common">Mrigala</name>
    <dbReference type="NCBI Taxonomy" id="683832"/>
    <lineage>
        <taxon>Eukaryota</taxon>
        <taxon>Metazoa</taxon>
        <taxon>Chordata</taxon>
        <taxon>Craniata</taxon>
        <taxon>Vertebrata</taxon>
        <taxon>Euteleostomi</taxon>
        <taxon>Actinopterygii</taxon>
        <taxon>Neopterygii</taxon>
        <taxon>Teleostei</taxon>
        <taxon>Ostariophysi</taxon>
        <taxon>Cypriniformes</taxon>
        <taxon>Cyprinidae</taxon>
        <taxon>Labeoninae</taxon>
        <taxon>Labeonini</taxon>
        <taxon>Cirrhinus</taxon>
    </lineage>
</organism>
<accession>A0ABD0R7Q2</accession>
<evidence type="ECO:0000313" key="2">
    <source>
        <dbReference type="Proteomes" id="UP001529510"/>
    </source>
</evidence>
<dbReference type="AlphaFoldDB" id="A0ABD0R7Q2"/>
<protein>
    <submittedName>
        <fullName evidence="1">Uncharacterized protein</fullName>
    </submittedName>
</protein>
<proteinExistence type="predicted"/>
<comment type="caution">
    <text evidence="1">The sequence shown here is derived from an EMBL/GenBank/DDBJ whole genome shotgun (WGS) entry which is preliminary data.</text>
</comment>